<evidence type="ECO:0000313" key="2">
    <source>
        <dbReference type="Proteomes" id="UP000000270"/>
    </source>
</evidence>
<reference evidence="1 2" key="3">
    <citation type="journal article" date="2008" name="BMC Genomics">
        <title>The genome of the versatile nitrogen fixer Azorhizobium caulinodans ORS571.</title>
        <authorList>
            <person name="Lee KB."/>
            <person name="Backer P.D."/>
            <person name="Aono T."/>
            <person name="Liu CT."/>
            <person name="Suzuki S."/>
            <person name="Suzuki T."/>
            <person name="Kaneko T."/>
            <person name="Yamada M."/>
            <person name="Tabata S."/>
            <person name="Kupfer D.M."/>
            <person name="Najar F.Z."/>
            <person name="Wiley G.B."/>
            <person name="Roe B."/>
            <person name="Binnewies T.T."/>
            <person name="Ussery D.W."/>
            <person name="D'Haeze W."/>
            <person name="Herder J.D."/>
            <person name="Gevers D."/>
            <person name="Vereecke D."/>
            <person name="Holsters M."/>
            <person name="Oyaizu H."/>
        </authorList>
    </citation>
    <scope>NUCLEOTIDE SEQUENCE [LARGE SCALE GENOMIC DNA]</scope>
    <source>
        <strain evidence="2">ATCC 43989 / DSM 5975 / JCM 20966 / LMG 6465 / NBRC 14845 / NCIMB 13405 / ORS 571</strain>
    </source>
</reference>
<gene>
    <name evidence="1" type="ordered locus">AZC_2147</name>
</gene>
<dbReference type="InterPro" id="IPR012106">
    <property type="entry name" value="Phage_Mu_Gp1"/>
</dbReference>
<accession>A8I7Q0</accession>
<dbReference type="HOGENOM" id="CLU_062795_0_0_5"/>
<reference evidence="1 2" key="4">
    <citation type="journal article" date="2009" name="Appl. Environ. Microbiol.">
        <title>Comparative genome-wide transcriptional profiling of Azorhizobium caulinodans ORS571 grown under free-living and symbiotic conditions.</title>
        <authorList>
            <person name="Tsukada S."/>
            <person name="Aono T."/>
            <person name="Akiba N."/>
            <person name="Lee KB."/>
            <person name="Liu CT."/>
            <person name="Toyazaki H."/>
            <person name="Oyaizu H."/>
        </authorList>
    </citation>
    <scope>NUCLEOTIDE SEQUENCE [LARGE SCALE GENOMIC DNA]</scope>
    <source>
        <strain evidence="2">ATCC 43989 / DSM 5975 / JCM 20966 / LMG 6465 / NBRC 14845 / NCIMB 13405 / ORS 571</strain>
    </source>
</reference>
<dbReference type="PIRSF" id="PIRSF016624">
    <property type="entry name" value="Mu_prophg_I"/>
    <property type="match status" value="1"/>
</dbReference>
<sequence>MSNAVLTHVLTILAAGPTEAAPERIMLFPKGGRIGTRDGRSFLVDFARLVARFQADGIKVPLDINHATEILAPRGERADPVGFITALEPEGEALYGRVDWIDPSAAPALLKAYPYVSPAFPAPKGEALWLKSAALVASPALGAQPALAQADPSHTPESPMKTVIAALGLADGASEAECLAALTTLKTQGDPALFVPKAVHDEAVARLSSVSGELETLRATQRTEKVEALLEGALKARKILPAQRDHYAALCATDAGLAAVEQLLAGAPELLAASGLDGRAAPSGDDTARLSAEDREVIRQLGITEADFRAANGLPAA</sequence>
<dbReference type="AlphaFoldDB" id="A8I7Q0"/>
<reference evidence="1 2" key="5">
    <citation type="journal article" date="2010" name="Appl. Environ. Microbiol.">
        <title>phrR-like gene praR of Azorhizobium caulinodans ORS571 is essential for symbiosis with Sesbania rostrata and is involved in expression of reb genes.</title>
        <authorList>
            <person name="Akiba N."/>
            <person name="Aono T."/>
            <person name="Toyazaki H."/>
            <person name="Sato S."/>
            <person name="Oyaizu H."/>
        </authorList>
    </citation>
    <scope>NUCLEOTIDE SEQUENCE [LARGE SCALE GENOMIC DNA]</scope>
    <source>
        <strain evidence="2">ATCC 43989 / DSM 5975 / JCM 20966 / LMG 6465 / NBRC 14845 / NCIMB 13405 / ORS 571</strain>
    </source>
</reference>
<reference evidence="1 2" key="6">
    <citation type="journal article" date="2011" name="Appl. Environ. Microbiol.">
        <title>Involvement of the azorhizobial chromosome partition gene (parA) in the onset of bacteroid differentiation during Sesbania rostrata stem nodule development.</title>
        <authorList>
            <person name="Liu CT."/>
            <person name="Lee KB."/>
            <person name="Wang YS."/>
            <person name="Peng MH."/>
            <person name="Lee KT."/>
            <person name="Suzuki S."/>
            <person name="Suzuki T."/>
            <person name="Oyaizu H."/>
        </authorList>
    </citation>
    <scope>NUCLEOTIDE SEQUENCE [LARGE SCALE GENOMIC DNA]</scope>
    <source>
        <strain evidence="2">ATCC 43989 / DSM 5975 / JCM 20966 / LMG 6465 / NBRC 14845 / NCIMB 13405 / ORS 571</strain>
    </source>
</reference>
<dbReference type="Pfam" id="PF10123">
    <property type="entry name" value="Mu-like_Pro"/>
    <property type="match status" value="1"/>
</dbReference>
<dbReference type="Proteomes" id="UP000000270">
    <property type="component" value="Chromosome"/>
</dbReference>
<reference evidence="2" key="2">
    <citation type="submission" date="2007-04" db="EMBL/GenBank/DDBJ databases">
        <title>Complete genome sequence of the nitrogen-fixing bacterium Azorhizobium caulinodans ORS571.</title>
        <authorList>
            <person name="Lee K.B."/>
            <person name="Backer P.D."/>
            <person name="Aono T."/>
            <person name="Liu C.T."/>
            <person name="Suzuki S."/>
            <person name="Suzuki T."/>
            <person name="Kaneko T."/>
            <person name="Yamada M."/>
            <person name="Tabata S."/>
            <person name="Kupfer D.M."/>
            <person name="Najar F.Z."/>
            <person name="Wiley G.B."/>
            <person name="Roe B."/>
            <person name="Binnewies T."/>
            <person name="Ussery D."/>
            <person name="Vereecke D."/>
            <person name="Gevers D."/>
            <person name="Holsters M."/>
            <person name="Oyaizu H."/>
        </authorList>
    </citation>
    <scope>NUCLEOTIDE SEQUENCE [LARGE SCALE GENOMIC DNA]</scope>
    <source>
        <strain evidence="2">ATCC 43989 / DSM 5975 / JCM 20966 / LMG 6465 / NBRC 14845 / NCIMB 13405 / ORS 571</strain>
    </source>
</reference>
<dbReference type="KEGG" id="azc:AZC_2147"/>
<dbReference type="RefSeq" id="WP_012170674.1">
    <property type="nucleotide sequence ID" value="NC_009937.1"/>
</dbReference>
<dbReference type="STRING" id="438753.AZC_2147"/>
<proteinExistence type="predicted"/>
<organism evidence="1 2">
    <name type="scientific">Azorhizobium caulinodans (strain ATCC 43989 / DSM 5975 / JCM 20966 / LMG 6465 / NBRC 14845 / NCIMB 13405 / ORS 571)</name>
    <dbReference type="NCBI Taxonomy" id="438753"/>
    <lineage>
        <taxon>Bacteria</taxon>
        <taxon>Pseudomonadati</taxon>
        <taxon>Pseudomonadota</taxon>
        <taxon>Alphaproteobacteria</taxon>
        <taxon>Hyphomicrobiales</taxon>
        <taxon>Xanthobacteraceae</taxon>
        <taxon>Azorhizobium</taxon>
    </lineage>
</organism>
<dbReference type="eggNOG" id="COG4388">
    <property type="taxonomic scope" value="Bacteria"/>
</dbReference>
<dbReference type="EMBL" id="AP009384">
    <property type="protein sequence ID" value="BAF88145.1"/>
    <property type="molecule type" value="Genomic_DNA"/>
</dbReference>
<reference evidence="1 2" key="1">
    <citation type="journal article" date="2007" name="Appl. Environ. Microbiol.">
        <title>Rhizobial factors required for stem nodule maturation and maintenance in Sesbania rostrata-Azorhizobium caulinodans ORS571 symbiosis.</title>
        <authorList>
            <person name="Suzuki S."/>
            <person name="Aono T."/>
            <person name="Lee KB."/>
            <person name="Suzuki T."/>
            <person name="Liu CT."/>
            <person name="Miwa H."/>
            <person name="Wakao S."/>
            <person name="Iki T."/>
            <person name="Oyaizu H."/>
        </authorList>
    </citation>
    <scope>NUCLEOTIDE SEQUENCE [LARGE SCALE GENOMIC DNA]</scope>
    <source>
        <strain evidence="2">ATCC 43989 / DSM 5975 / JCM 20966 / LMG 6465 / NBRC 14845 / NCIMB 13405 / ORS 571</strain>
    </source>
</reference>
<evidence type="ECO:0000313" key="1">
    <source>
        <dbReference type="EMBL" id="BAF88145.1"/>
    </source>
</evidence>
<keyword evidence="2" id="KW-1185">Reference proteome</keyword>
<name>A8I7Q0_AZOC5</name>
<protein>
    <submittedName>
        <fullName evidence="1">Putative prophage MuSo2 protein</fullName>
    </submittedName>
</protein>